<dbReference type="AlphaFoldDB" id="A0A383RG12"/>
<sequence>MVNDWFEFDERLGIEVPIVEDSWDGMSWDEQVLIMDKWEHTRGRIPDRIKELERTIVLKQNALNEEEQFETSCRLNSEIAELASQIIDLNLWYRVHQDIDAKNHH</sequence>
<accession>A0A383RG12</accession>
<evidence type="ECO:0000313" key="2">
    <source>
        <dbReference type="Proteomes" id="UP000304148"/>
    </source>
</evidence>
<gene>
    <name evidence="1" type="ORF">PBLR_13638</name>
</gene>
<organism evidence="1 2">
    <name type="scientific">Paenibacillus alvei</name>
    <name type="common">Bacillus alvei</name>
    <dbReference type="NCBI Taxonomy" id="44250"/>
    <lineage>
        <taxon>Bacteria</taxon>
        <taxon>Bacillati</taxon>
        <taxon>Bacillota</taxon>
        <taxon>Bacilli</taxon>
        <taxon>Bacillales</taxon>
        <taxon>Paenibacillaceae</taxon>
        <taxon>Paenibacillus</taxon>
    </lineage>
</organism>
<proteinExistence type="predicted"/>
<protein>
    <submittedName>
        <fullName evidence="1">Uncharacterized protein</fullName>
    </submittedName>
</protein>
<evidence type="ECO:0000313" key="1">
    <source>
        <dbReference type="EMBL" id="SYX85216.1"/>
    </source>
</evidence>
<dbReference type="Proteomes" id="UP000304148">
    <property type="component" value="Chromosome"/>
</dbReference>
<reference evidence="2" key="1">
    <citation type="submission" date="2018-08" db="EMBL/GenBank/DDBJ databases">
        <authorList>
            <person name="Chevrot R."/>
        </authorList>
    </citation>
    <scope>NUCLEOTIDE SEQUENCE [LARGE SCALE GENOMIC DNA]</scope>
</reference>
<name>A0A383RG12_PAEAL</name>
<dbReference type="EMBL" id="LS992241">
    <property type="protein sequence ID" value="SYX85216.1"/>
    <property type="molecule type" value="Genomic_DNA"/>
</dbReference>